<proteinExistence type="predicted"/>
<evidence type="ECO:0000313" key="1">
    <source>
        <dbReference type="EMBL" id="KAL0131266.1"/>
    </source>
</evidence>
<dbReference type="EMBL" id="JADYXP020000002">
    <property type="protein sequence ID" value="KAL0131266.1"/>
    <property type="molecule type" value="Genomic_DNA"/>
</dbReference>
<gene>
    <name evidence="1" type="ORF">PUN28_002675</name>
</gene>
<accession>A0AAW2GVQ2</accession>
<dbReference type="AlphaFoldDB" id="A0AAW2GVQ2"/>
<protein>
    <submittedName>
        <fullName evidence="1">Uncharacterized protein</fullName>
    </submittedName>
</protein>
<organism evidence="1 2">
    <name type="scientific">Cardiocondyla obscurior</name>
    <dbReference type="NCBI Taxonomy" id="286306"/>
    <lineage>
        <taxon>Eukaryota</taxon>
        <taxon>Metazoa</taxon>
        <taxon>Ecdysozoa</taxon>
        <taxon>Arthropoda</taxon>
        <taxon>Hexapoda</taxon>
        <taxon>Insecta</taxon>
        <taxon>Pterygota</taxon>
        <taxon>Neoptera</taxon>
        <taxon>Endopterygota</taxon>
        <taxon>Hymenoptera</taxon>
        <taxon>Apocrita</taxon>
        <taxon>Aculeata</taxon>
        <taxon>Formicoidea</taxon>
        <taxon>Formicidae</taxon>
        <taxon>Myrmicinae</taxon>
        <taxon>Cardiocondyla</taxon>
    </lineage>
</organism>
<comment type="caution">
    <text evidence="1">The sequence shown here is derived from an EMBL/GenBank/DDBJ whole genome shotgun (WGS) entry which is preliminary data.</text>
</comment>
<evidence type="ECO:0000313" key="2">
    <source>
        <dbReference type="Proteomes" id="UP001430953"/>
    </source>
</evidence>
<sequence>MVFLAFLYGKTPPYAITFLRYIAMDVSSIHLFKLIKAARWIMMLLHLGTEVYKRCELEKDVLERNGKVKRGRMKQHYIYKAERRVRLAVGYNKVCCTMKISHVRKGKKGSKE</sequence>
<dbReference type="Proteomes" id="UP001430953">
    <property type="component" value="Unassembled WGS sequence"/>
</dbReference>
<keyword evidence="2" id="KW-1185">Reference proteome</keyword>
<name>A0AAW2GVQ2_9HYME</name>
<reference evidence="1 2" key="1">
    <citation type="submission" date="2023-03" db="EMBL/GenBank/DDBJ databases">
        <title>High recombination rates correlate with genetic variation in Cardiocondyla obscurior ants.</title>
        <authorList>
            <person name="Errbii M."/>
        </authorList>
    </citation>
    <scope>NUCLEOTIDE SEQUENCE [LARGE SCALE GENOMIC DNA]</scope>
    <source>
        <strain evidence="1">Alpha-2009</strain>
        <tissue evidence="1">Whole body</tissue>
    </source>
</reference>